<sequence length="338" mass="38092">MFGIPGWSKSILSSSIIDDLQKECEAENDRAVIYFYFDLSDARVQKRDAMVRPIVSQLQSRCIRLPLNVMAYYNSFGASNQPCPPSVLVDLVRTLVKEYVHTYVVLDALDECSDRDGILEFLTELISWKSETLHLLHTIRLQNDAVDKDIQVYARHELGRSRWRRAKPLIANIETELCTKSQEIAEAVAIDPDRTPGFDPDECLEDPMDCRAICSNLVTVITPVRSGGHTDPTSEDEIDAQMWKSQIVLAHYSVVEYLTSSRIRSGLARKFHLRETTSHLFIAMSCIAYFLQIQVPQLGPRDVRANAPLARYAGDWVGHAVKSGTEEDSPLATHLLAV</sequence>
<accession>A0A6G1IZZ7</accession>
<dbReference type="PANTHER" id="PTHR10039">
    <property type="entry name" value="AMELOGENIN"/>
    <property type="match status" value="1"/>
</dbReference>
<dbReference type="AlphaFoldDB" id="A0A6G1IZZ7"/>
<evidence type="ECO:0000313" key="4">
    <source>
        <dbReference type="Proteomes" id="UP000799291"/>
    </source>
</evidence>
<dbReference type="InterPro" id="IPR027417">
    <property type="entry name" value="P-loop_NTPase"/>
</dbReference>
<evidence type="ECO:0000256" key="1">
    <source>
        <dbReference type="ARBA" id="ARBA00022737"/>
    </source>
</evidence>
<dbReference type="Gene3D" id="3.40.50.300">
    <property type="entry name" value="P-loop containing nucleotide triphosphate hydrolases"/>
    <property type="match status" value="1"/>
</dbReference>
<gene>
    <name evidence="3" type="ORF">K458DRAFT_42825</name>
</gene>
<evidence type="ECO:0000313" key="3">
    <source>
        <dbReference type="EMBL" id="KAF2683822.1"/>
    </source>
</evidence>
<dbReference type="InterPro" id="IPR056884">
    <property type="entry name" value="NPHP3-like_N"/>
</dbReference>
<reference evidence="3" key="1">
    <citation type="journal article" date="2020" name="Stud. Mycol.">
        <title>101 Dothideomycetes genomes: a test case for predicting lifestyles and emergence of pathogens.</title>
        <authorList>
            <person name="Haridas S."/>
            <person name="Albert R."/>
            <person name="Binder M."/>
            <person name="Bloem J."/>
            <person name="Labutti K."/>
            <person name="Salamov A."/>
            <person name="Andreopoulos B."/>
            <person name="Baker S."/>
            <person name="Barry K."/>
            <person name="Bills G."/>
            <person name="Bluhm B."/>
            <person name="Cannon C."/>
            <person name="Castanera R."/>
            <person name="Culley D."/>
            <person name="Daum C."/>
            <person name="Ezra D."/>
            <person name="Gonzalez J."/>
            <person name="Henrissat B."/>
            <person name="Kuo A."/>
            <person name="Liang C."/>
            <person name="Lipzen A."/>
            <person name="Lutzoni F."/>
            <person name="Magnuson J."/>
            <person name="Mondo S."/>
            <person name="Nolan M."/>
            <person name="Ohm R."/>
            <person name="Pangilinan J."/>
            <person name="Park H.-J."/>
            <person name="Ramirez L."/>
            <person name="Alfaro M."/>
            <person name="Sun H."/>
            <person name="Tritt A."/>
            <person name="Yoshinaga Y."/>
            <person name="Zwiers L.-H."/>
            <person name="Turgeon B."/>
            <person name="Goodwin S."/>
            <person name="Spatafora J."/>
            <person name="Crous P."/>
            <person name="Grigoriev I."/>
        </authorList>
    </citation>
    <scope>NUCLEOTIDE SEQUENCE</scope>
    <source>
        <strain evidence="3">CBS 122367</strain>
    </source>
</reference>
<organism evidence="3 4">
    <name type="scientific">Lentithecium fluviatile CBS 122367</name>
    <dbReference type="NCBI Taxonomy" id="1168545"/>
    <lineage>
        <taxon>Eukaryota</taxon>
        <taxon>Fungi</taxon>
        <taxon>Dikarya</taxon>
        <taxon>Ascomycota</taxon>
        <taxon>Pezizomycotina</taxon>
        <taxon>Dothideomycetes</taxon>
        <taxon>Pleosporomycetidae</taxon>
        <taxon>Pleosporales</taxon>
        <taxon>Massarineae</taxon>
        <taxon>Lentitheciaceae</taxon>
        <taxon>Lentithecium</taxon>
    </lineage>
</organism>
<feature type="domain" description="Nephrocystin 3-like N-terminal" evidence="2">
    <location>
        <begin position="3"/>
        <end position="140"/>
    </location>
</feature>
<dbReference type="Pfam" id="PF24883">
    <property type="entry name" value="NPHP3_N"/>
    <property type="match status" value="1"/>
</dbReference>
<proteinExistence type="predicted"/>
<evidence type="ECO:0000259" key="2">
    <source>
        <dbReference type="Pfam" id="PF24883"/>
    </source>
</evidence>
<keyword evidence="1" id="KW-0677">Repeat</keyword>
<dbReference type="Proteomes" id="UP000799291">
    <property type="component" value="Unassembled WGS sequence"/>
</dbReference>
<protein>
    <recommendedName>
        <fullName evidence="2">Nephrocystin 3-like N-terminal domain-containing protein</fullName>
    </recommendedName>
</protein>
<dbReference type="EMBL" id="MU005583">
    <property type="protein sequence ID" value="KAF2683822.1"/>
    <property type="molecule type" value="Genomic_DNA"/>
</dbReference>
<keyword evidence="4" id="KW-1185">Reference proteome</keyword>
<dbReference type="OrthoDB" id="1577640at2759"/>
<name>A0A6G1IZZ7_9PLEO</name>
<dbReference type="PANTHER" id="PTHR10039:SF14">
    <property type="entry name" value="NACHT DOMAIN-CONTAINING PROTEIN"/>
    <property type="match status" value="1"/>
</dbReference>